<dbReference type="InterPro" id="IPR017867">
    <property type="entry name" value="Tyr_phospatase_low_mol_wt"/>
</dbReference>
<dbReference type="PANTHER" id="PTHR11717:SF31">
    <property type="entry name" value="LOW MOLECULAR WEIGHT PROTEIN-TYROSINE-PHOSPHATASE ETP-RELATED"/>
    <property type="match status" value="1"/>
</dbReference>
<keyword evidence="2" id="KW-0378">Hydrolase</keyword>
<evidence type="ECO:0000256" key="4">
    <source>
        <dbReference type="PIRSR" id="PIRSR617867-1"/>
    </source>
</evidence>
<accession>A0A9D2RZ62</accession>
<dbReference type="SUPFAM" id="SSF52788">
    <property type="entry name" value="Phosphotyrosine protein phosphatases I"/>
    <property type="match status" value="1"/>
</dbReference>
<evidence type="ECO:0000256" key="3">
    <source>
        <dbReference type="ARBA" id="ARBA00022912"/>
    </source>
</evidence>
<dbReference type="Gene3D" id="3.40.50.2300">
    <property type="match status" value="1"/>
</dbReference>
<proteinExistence type="inferred from homology"/>
<feature type="active site" description="Nucleophile" evidence="4">
    <location>
        <position position="13"/>
    </location>
</feature>
<evidence type="ECO:0000313" key="7">
    <source>
        <dbReference type="Proteomes" id="UP000824214"/>
    </source>
</evidence>
<dbReference type="PRINTS" id="PR00719">
    <property type="entry name" value="LMWPTPASE"/>
</dbReference>
<protein>
    <submittedName>
        <fullName evidence="6">Low molecular weight phosphatase family protein</fullName>
    </submittedName>
</protein>
<feature type="active site" description="Nucleophile" evidence="4">
    <location>
        <position position="7"/>
    </location>
</feature>
<evidence type="ECO:0000256" key="1">
    <source>
        <dbReference type="ARBA" id="ARBA00011063"/>
    </source>
</evidence>
<dbReference type="Proteomes" id="UP000824214">
    <property type="component" value="Unassembled WGS sequence"/>
</dbReference>
<sequence length="164" mass="18400">MKILFVCTGNTCRSPMAEGIFRKMMVERGMEERVLCQSAGLSAVEGAPVSENAVLVCREIGVDISDHTARRISGEELPVWDLYFPMSKTHGYILAQAGVPQTKIYIPKYIADPYGAPLEDYRACRDKLVQQLEVFYESYVTRLLVFDNTTPPPPPFPEGSRPRP</sequence>
<dbReference type="Pfam" id="PF01451">
    <property type="entry name" value="LMWPc"/>
    <property type="match status" value="1"/>
</dbReference>
<dbReference type="InterPro" id="IPR036196">
    <property type="entry name" value="Ptyr_pPase_sf"/>
</dbReference>
<evidence type="ECO:0000313" key="6">
    <source>
        <dbReference type="EMBL" id="HJB36725.1"/>
    </source>
</evidence>
<feature type="domain" description="Phosphotyrosine protein phosphatase I" evidence="5">
    <location>
        <begin position="1"/>
        <end position="138"/>
    </location>
</feature>
<dbReference type="SMART" id="SM00226">
    <property type="entry name" value="LMWPc"/>
    <property type="match status" value="1"/>
</dbReference>
<evidence type="ECO:0000259" key="5">
    <source>
        <dbReference type="SMART" id="SM00226"/>
    </source>
</evidence>
<dbReference type="AlphaFoldDB" id="A0A9D2RZ62"/>
<reference evidence="6" key="2">
    <citation type="submission" date="2021-04" db="EMBL/GenBank/DDBJ databases">
        <authorList>
            <person name="Gilroy R."/>
        </authorList>
    </citation>
    <scope>NUCLEOTIDE SEQUENCE</scope>
    <source>
        <strain evidence="6">ChiBcolR8-3208</strain>
    </source>
</reference>
<dbReference type="InterPro" id="IPR023485">
    <property type="entry name" value="Ptyr_pPase"/>
</dbReference>
<gene>
    <name evidence="6" type="ORF">H9942_01495</name>
</gene>
<dbReference type="EMBL" id="DWXZ01000024">
    <property type="protein sequence ID" value="HJB36725.1"/>
    <property type="molecule type" value="Genomic_DNA"/>
</dbReference>
<organism evidence="6 7">
    <name type="scientific">Candidatus Acutalibacter ornithocaccae</name>
    <dbReference type="NCBI Taxonomy" id="2838416"/>
    <lineage>
        <taxon>Bacteria</taxon>
        <taxon>Bacillati</taxon>
        <taxon>Bacillota</taxon>
        <taxon>Clostridia</taxon>
        <taxon>Eubacteriales</taxon>
        <taxon>Acutalibacteraceae</taxon>
        <taxon>Acutalibacter</taxon>
    </lineage>
</organism>
<reference evidence="6" key="1">
    <citation type="journal article" date="2021" name="PeerJ">
        <title>Extensive microbial diversity within the chicken gut microbiome revealed by metagenomics and culture.</title>
        <authorList>
            <person name="Gilroy R."/>
            <person name="Ravi A."/>
            <person name="Getino M."/>
            <person name="Pursley I."/>
            <person name="Horton D.L."/>
            <person name="Alikhan N.F."/>
            <person name="Baker D."/>
            <person name="Gharbi K."/>
            <person name="Hall N."/>
            <person name="Watson M."/>
            <person name="Adriaenssens E.M."/>
            <person name="Foster-Nyarko E."/>
            <person name="Jarju S."/>
            <person name="Secka A."/>
            <person name="Antonio M."/>
            <person name="Oren A."/>
            <person name="Chaudhuri R.R."/>
            <person name="La Ragione R."/>
            <person name="Hildebrand F."/>
            <person name="Pallen M.J."/>
        </authorList>
    </citation>
    <scope>NUCLEOTIDE SEQUENCE</scope>
    <source>
        <strain evidence="6">ChiBcolR8-3208</strain>
    </source>
</reference>
<dbReference type="GO" id="GO:0004725">
    <property type="term" value="F:protein tyrosine phosphatase activity"/>
    <property type="evidence" value="ECO:0007669"/>
    <property type="project" value="InterPro"/>
</dbReference>
<name>A0A9D2RZ62_9FIRM</name>
<comment type="caution">
    <text evidence="6">The sequence shown here is derived from an EMBL/GenBank/DDBJ whole genome shotgun (WGS) entry which is preliminary data.</text>
</comment>
<dbReference type="PANTHER" id="PTHR11717">
    <property type="entry name" value="LOW MOLECULAR WEIGHT PROTEIN TYROSINE PHOSPHATASE"/>
    <property type="match status" value="1"/>
</dbReference>
<keyword evidence="3" id="KW-0904">Protein phosphatase</keyword>
<feature type="active site" description="Proton donor" evidence="4">
    <location>
        <position position="112"/>
    </location>
</feature>
<evidence type="ECO:0000256" key="2">
    <source>
        <dbReference type="ARBA" id="ARBA00022801"/>
    </source>
</evidence>
<dbReference type="InterPro" id="IPR050438">
    <property type="entry name" value="LMW_PTPase"/>
</dbReference>
<comment type="similarity">
    <text evidence="1">Belongs to the low molecular weight phosphotyrosine protein phosphatase family.</text>
</comment>